<reference evidence="2" key="1">
    <citation type="submission" date="2020-01" db="EMBL/GenBank/DDBJ databases">
        <title>Identification and distribution of gene clusters putatively required for synthesis of sphingolipid metabolism inhibitors in phylogenetically diverse species of the filamentous fungus Fusarium.</title>
        <authorList>
            <person name="Kim H.-S."/>
            <person name="Busman M."/>
            <person name="Brown D.W."/>
            <person name="Divon H."/>
            <person name="Uhlig S."/>
            <person name="Proctor R.H."/>
        </authorList>
    </citation>
    <scope>NUCLEOTIDE SEQUENCE</scope>
    <source>
        <strain evidence="2">NRRL 53441</strain>
    </source>
</reference>
<dbReference type="OrthoDB" id="1896086at2759"/>
<dbReference type="GO" id="GO:0008237">
    <property type="term" value="F:metallopeptidase activity"/>
    <property type="evidence" value="ECO:0007669"/>
    <property type="project" value="InterPro"/>
</dbReference>
<sequence length="484" mass="53844">MRYIPSFSALVAYYIIFTCNIIFAAPTDTQKDRQAAIDNFNAALSDSGYNFTGRDIVNSATRLFGWEGCSTAQSTAIYSGWQQSWKMMDAVQGDNLNWNEAAALDYLSPPFINEEEQAAIKNIFDTVVTIRGDSNFNPFKWWLHVRCDDPDKKCPCGGTSSTIAYTTNKDAKSGYARINFCPRYFAAPNLDQVISDNSRKDLPIEHRADLSNYVLNKGRVWFHELLHIDWASGVYKAWHITDVDALFLDPKGYYVSRPIYDPEMCKGLARWKFHPAELIRRNADSLTMYAMAKCVQKAIGKYPHLPLAVTLGDVENPTLFMTGDMSIDLQGKVTINGPQDEDVCQTPDDLDAPGKKLESHSTQAHADATPQKNRVRIVLMQTAMGPLWMSFQDTPDEPIKDFCAAKILAKVPVEGDENNLKFPATLPAFDAHGAKGCTYSGASDLVGGLTCEDGASDIRCWEDPVWGEMSKCDGGSYMLGIKCD</sequence>
<dbReference type="InterPro" id="IPR024079">
    <property type="entry name" value="MetalloPept_cat_dom_sf"/>
</dbReference>
<feature type="region of interest" description="Disordered" evidence="1">
    <location>
        <begin position="346"/>
        <end position="370"/>
    </location>
</feature>
<dbReference type="SUPFAM" id="SSF55486">
    <property type="entry name" value="Metalloproteases ('zincins'), catalytic domain"/>
    <property type="match status" value="1"/>
</dbReference>
<dbReference type="EMBL" id="JAADJG010001227">
    <property type="protein sequence ID" value="KAF4420538.1"/>
    <property type="molecule type" value="Genomic_DNA"/>
</dbReference>
<dbReference type="Proteomes" id="UP000605986">
    <property type="component" value="Unassembled WGS sequence"/>
</dbReference>
<proteinExistence type="predicted"/>
<evidence type="ECO:0000313" key="2">
    <source>
        <dbReference type="EMBL" id="KAF4420538.1"/>
    </source>
</evidence>
<protein>
    <submittedName>
        <fullName evidence="2">Killer toxin subunits alpha/beta</fullName>
    </submittedName>
</protein>
<evidence type="ECO:0000313" key="3">
    <source>
        <dbReference type="Proteomes" id="UP000605986"/>
    </source>
</evidence>
<accession>A0A8H4NAX8</accession>
<evidence type="ECO:0000256" key="1">
    <source>
        <dbReference type="SAM" id="MobiDB-lite"/>
    </source>
</evidence>
<dbReference type="Gene3D" id="3.40.390.10">
    <property type="entry name" value="Collagenase (Catalytic Domain)"/>
    <property type="match status" value="1"/>
</dbReference>
<comment type="caution">
    <text evidence="2">The sequence shown here is derived from an EMBL/GenBank/DDBJ whole genome shotgun (WGS) entry which is preliminary data.</text>
</comment>
<dbReference type="AlphaFoldDB" id="A0A8H4NAX8"/>
<keyword evidence="3" id="KW-1185">Reference proteome</keyword>
<organism evidence="2 3">
    <name type="scientific">Fusarium austroafricanum</name>
    <dbReference type="NCBI Taxonomy" id="2364996"/>
    <lineage>
        <taxon>Eukaryota</taxon>
        <taxon>Fungi</taxon>
        <taxon>Dikarya</taxon>
        <taxon>Ascomycota</taxon>
        <taxon>Pezizomycotina</taxon>
        <taxon>Sordariomycetes</taxon>
        <taxon>Hypocreomycetidae</taxon>
        <taxon>Hypocreales</taxon>
        <taxon>Nectriaceae</taxon>
        <taxon>Fusarium</taxon>
        <taxon>Fusarium concolor species complex</taxon>
    </lineage>
</organism>
<name>A0A8H4NAX8_9HYPO</name>
<gene>
    <name evidence="2" type="ORF">F53441_14388</name>
</gene>